<organism evidence="7 8">
    <name type="scientific">Hohenbuehelia grisea</name>
    <dbReference type="NCBI Taxonomy" id="104357"/>
    <lineage>
        <taxon>Eukaryota</taxon>
        <taxon>Fungi</taxon>
        <taxon>Dikarya</taxon>
        <taxon>Basidiomycota</taxon>
        <taxon>Agaricomycotina</taxon>
        <taxon>Agaricomycetes</taxon>
        <taxon>Agaricomycetidae</taxon>
        <taxon>Agaricales</taxon>
        <taxon>Pleurotineae</taxon>
        <taxon>Pleurotaceae</taxon>
        <taxon>Hohenbuehelia</taxon>
    </lineage>
</organism>
<reference evidence="8" key="1">
    <citation type="submission" date="2024-06" db="EMBL/GenBank/DDBJ databases">
        <title>Multi-omics analyses provide insights into the biosynthesis of the anticancer antibiotic pleurotin in Hohenbuehelia grisea.</title>
        <authorList>
            <person name="Weaver J.A."/>
            <person name="Alberti F."/>
        </authorList>
    </citation>
    <scope>NUCLEOTIDE SEQUENCE [LARGE SCALE GENOMIC DNA]</scope>
    <source>
        <strain evidence="8">T-177</strain>
    </source>
</reference>
<dbReference type="Pfam" id="PF00241">
    <property type="entry name" value="Cofilin_ADF"/>
    <property type="match status" value="1"/>
</dbReference>
<name>A0ABR3JYH1_9AGAR</name>
<evidence type="ECO:0000256" key="2">
    <source>
        <dbReference type="ARBA" id="ARBA00006844"/>
    </source>
</evidence>
<keyword evidence="4" id="KW-0009">Actin-binding</keyword>
<evidence type="ECO:0000313" key="7">
    <source>
        <dbReference type="EMBL" id="KAL0961008.1"/>
    </source>
</evidence>
<dbReference type="PANTHER" id="PTHR11913">
    <property type="entry name" value="COFILIN-RELATED"/>
    <property type="match status" value="1"/>
</dbReference>
<comment type="similarity">
    <text evidence="2">Belongs to the actin-binding proteins ADF family.</text>
</comment>
<dbReference type="PROSITE" id="PS51263">
    <property type="entry name" value="ADF_H"/>
    <property type="match status" value="1"/>
</dbReference>
<dbReference type="CDD" id="cd11286">
    <property type="entry name" value="ADF_cofilin_like"/>
    <property type="match status" value="1"/>
</dbReference>
<protein>
    <recommendedName>
        <fullName evidence="3">Cofilin</fullName>
    </recommendedName>
    <alternativeName>
        <fullName evidence="5">Actin-depolymerizing factor 1</fullName>
    </alternativeName>
</protein>
<evidence type="ECO:0000256" key="4">
    <source>
        <dbReference type="ARBA" id="ARBA00023203"/>
    </source>
</evidence>
<evidence type="ECO:0000313" key="8">
    <source>
        <dbReference type="Proteomes" id="UP001556367"/>
    </source>
</evidence>
<comment type="caution">
    <text evidence="7">The sequence shown here is derived from an EMBL/GenBank/DDBJ whole genome shotgun (WGS) entry which is preliminary data.</text>
</comment>
<dbReference type="InterPro" id="IPR029006">
    <property type="entry name" value="ADF-H/Gelsolin-like_dom_sf"/>
</dbReference>
<dbReference type="InterPro" id="IPR017904">
    <property type="entry name" value="ADF/Cofilin"/>
</dbReference>
<dbReference type="Proteomes" id="UP001556367">
    <property type="component" value="Unassembled WGS sequence"/>
</dbReference>
<dbReference type="EMBL" id="JASNQZ010000001">
    <property type="protein sequence ID" value="KAL0961008.1"/>
    <property type="molecule type" value="Genomic_DNA"/>
</dbReference>
<evidence type="ECO:0000256" key="1">
    <source>
        <dbReference type="ARBA" id="ARBA00004109"/>
    </source>
</evidence>
<evidence type="ECO:0000256" key="5">
    <source>
        <dbReference type="ARBA" id="ARBA00032427"/>
    </source>
</evidence>
<gene>
    <name evidence="7" type="ORF">HGRIS_006001</name>
</gene>
<evidence type="ECO:0000259" key="6">
    <source>
        <dbReference type="PROSITE" id="PS51263"/>
    </source>
</evidence>
<sequence>MAASGVSVSSECLEAFQRLKLGKKHKYVVFNLSSDSKEIVVEKISETSDYDDFLKDLPETECRWAVYDFEFEKEGSQRNKICFVSWSPDDAKIKNKMLFASSKDALRRSLQGVAVEIQATAFDEVAYESVLDKCSRGTR</sequence>
<accession>A0ABR3JYH1</accession>
<proteinExistence type="inferred from homology"/>
<dbReference type="InterPro" id="IPR002108">
    <property type="entry name" value="ADF-H"/>
</dbReference>
<evidence type="ECO:0000256" key="3">
    <source>
        <dbReference type="ARBA" id="ARBA00015630"/>
    </source>
</evidence>
<feature type="domain" description="ADF-H" evidence="6">
    <location>
        <begin position="5"/>
        <end position="135"/>
    </location>
</feature>
<dbReference type="SUPFAM" id="SSF55753">
    <property type="entry name" value="Actin depolymerizing proteins"/>
    <property type="match status" value="1"/>
</dbReference>
<dbReference type="SMART" id="SM00102">
    <property type="entry name" value="ADF"/>
    <property type="match status" value="1"/>
</dbReference>
<keyword evidence="8" id="KW-1185">Reference proteome</keyword>
<comment type="subcellular location">
    <subcellularLocation>
        <location evidence="1">Nucleus matrix</location>
    </subcellularLocation>
</comment>
<dbReference type="Gene3D" id="3.40.20.10">
    <property type="entry name" value="Severin"/>
    <property type="match status" value="1"/>
</dbReference>